<dbReference type="RefSeq" id="WP_315998376.1">
    <property type="nucleotide sequence ID" value="NZ_JAWDJT010000006.1"/>
</dbReference>
<evidence type="ECO:0000256" key="8">
    <source>
        <dbReference type="ARBA" id="ARBA00022989"/>
    </source>
</evidence>
<keyword evidence="8 11" id="KW-1133">Transmembrane helix</keyword>
<dbReference type="PANTHER" id="PTHR33446">
    <property type="entry name" value="PROTEIN TONB-RELATED"/>
    <property type="match status" value="1"/>
</dbReference>
<dbReference type="InterPro" id="IPR006260">
    <property type="entry name" value="TonB/TolA_C"/>
</dbReference>
<feature type="region of interest" description="Disordered" evidence="10">
    <location>
        <begin position="142"/>
        <end position="163"/>
    </location>
</feature>
<protein>
    <submittedName>
        <fullName evidence="13">TonB family protein</fullName>
    </submittedName>
</protein>
<evidence type="ECO:0000256" key="2">
    <source>
        <dbReference type="ARBA" id="ARBA00006555"/>
    </source>
</evidence>
<evidence type="ECO:0000256" key="10">
    <source>
        <dbReference type="SAM" id="MobiDB-lite"/>
    </source>
</evidence>
<dbReference type="Pfam" id="PF03544">
    <property type="entry name" value="TonB_C"/>
    <property type="match status" value="1"/>
</dbReference>
<accession>A0ABU3THP7</accession>
<evidence type="ECO:0000256" key="3">
    <source>
        <dbReference type="ARBA" id="ARBA00022448"/>
    </source>
</evidence>
<keyword evidence="14" id="KW-1185">Reference proteome</keyword>
<dbReference type="Gene3D" id="3.30.1150.10">
    <property type="match status" value="1"/>
</dbReference>
<dbReference type="InterPro" id="IPR051045">
    <property type="entry name" value="TonB-dependent_transducer"/>
</dbReference>
<evidence type="ECO:0000313" key="14">
    <source>
        <dbReference type="Proteomes" id="UP001250698"/>
    </source>
</evidence>
<comment type="similarity">
    <text evidence="2">Belongs to the TonB family.</text>
</comment>
<comment type="caution">
    <text evidence="13">The sequence shown here is derived from an EMBL/GenBank/DDBJ whole genome shotgun (WGS) entry which is preliminary data.</text>
</comment>
<gene>
    <name evidence="13" type="ORF">ROI90_10895</name>
</gene>
<evidence type="ECO:0000256" key="11">
    <source>
        <dbReference type="SAM" id="Phobius"/>
    </source>
</evidence>
<evidence type="ECO:0000256" key="6">
    <source>
        <dbReference type="ARBA" id="ARBA00022692"/>
    </source>
</evidence>
<dbReference type="Proteomes" id="UP001250698">
    <property type="component" value="Unassembled WGS sequence"/>
</dbReference>
<keyword evidence="6 11" id="KW-0812">Transmembrane</keyword>
<keyword evidence="5" id="KW-0997">Cell inner membrane</keyword>
<evidence type="ECO:0000256" key="7">
    <source>
        <dbReference type="ARBA" id="ARBA00022927"/>
    </source>
</evidence>
<organism evidence="13 14">
    <name type="scientific">Hymenobacter endophyticus</name>
    <dbReference type="NCBI Taxonomy" id="3076335"/>
    <lineage>
        <taxon>Bacteria</taxon>
        <taxon>Pseudomonadati</taxon>
        <taxon>Bacteroidota</taxon>
        <taxon>Cytophagia</taxon>
        <taxon>Cytophagales</taxon>
        <taxon>Hymenobacteraceae</taxon>
        <taxon>Hymenobacter</taxon>
    </lineage>
</organism>
<comment type="subcellular location">
    <subcellularLocation>
        <location evidence="1">Cell inner membrane</location>
        <topology evidence="1">Single-pass membrane protein</topology>
        <orientation evidence="1">Periplasmic side</orientation>
    </subcellularLocation>
</comment>
<evidence type="ECO:0000256" key="9">
    <source>
        <dbReference type="ARBA" id="ARBA00023136"/>
    </source>
</evidence>
<dbReference type="EMBL" id="JAWDJT010000006">
    <property type="protein sequence ID" value="MDU0370903.1"/>
    <property type="molecule type" value="Genomic_DNA"/>
</dbReference>
<dbReference type="PANTHER" id="PTHR33446:SF2">
    <property type="entry name" value="PROTEIN TONB"/>
    <property type="match status" value="1"/>
</dbReference>
<dbReference type="PRINTS" id="PR01374">
    <property type="entry name" value="TONBPROTEIN"/>
</dbReference>
<keyword evidence="4" id="KW-1003">Cell membrane</keyword>
<dbReference type="PROSITE" id="PS52015">
    <property type="entry name" value="TONB_CTD"/>
    <property type="match status" value="1"/>
</dbReference>
<keyword evidence="9 11" id="KW-0472">Membrane</keyword>
<feature type="transmembrane region" description="Helical" evidence="11">
    <location>
        <begin position="40"/>
        <end position="62"/>
    </location>
</feature>
<sequence length="274" mass="29275">MTTAAHTALPSLDDIVFEGRNKAYGAYVLRQEYGQHIRKATIIGVSLAALLLAVPVVIQQIWPAAPPVVDIPADLPIVELLDNVTIEPTSPPAAAVRPTIVVTPPRTFPTRVVPDEQVPATQSEEQVTAPVVDGPVAVGTIPQEGTGGVAGTGTSTGNDSAAKTAEPAVMKPFVHVEEMPEFAGGQAALMKYLQRQLRYPSSALRAGVEGKVFISFTVNTDGTIQDVTVLKGLGYGTDEEASRVIRQMPAWKPGYQNHRAVPVRYSLPITFKYE</sequence>
<dbReference type="NCBIfam" id="TIGR01352">
    <property type="entry name" value="tonB_Cterm"/>
    <property type="match status" value="1"/>
</dbReference>
<dbReference type="InterPro" id="IPR003538">
    <property type="entry name" value="TonB"/>
</dbReference>
<keyword evidence="7" id="KW-0653">Protein transport</keyword>
<evidence type="ECO:0000313" key="13">
    <source>
        <dbReference type="EMBL" id="MDU0370903.1"/>
    </source>
</evidence>
<evidence type="ECO:0000256" key="1">
    <source>
        <dbReference type="ARBA" id="ARBA00004383"/>
    </source>
</evidence>
<feature type="domain" description="TonB C-terminal" evidence="12">
    <location>
        <begin position="184"/>
        <end position="274"/>
    </location>
</feature>
<evidence type="ECO:0000259" key="12">
    <source>
        <dbReference type="PROSITE" id="PS52015"/>
    </source>
</evidence>
<reference evidence="13 14" key="1">
    <citation type="submission" date="2023-10" db="EMBL/GenBank/DDBJ databases">
        <title>Hymenobacter endophyticus sp. nov., an isolate from the leaf tissues of wheat.</title>
        <authorList>
            <person name="Dai Y."/>
        </authorList>
    </citation>
    <scope>NUCLEOTIDE SEQUENCE [LARGE SCALE GENOMIC DNA]</scope>
    <source>
        <strain evidence="13 14">ZK17L-C2</strain>
    </source>
</reference>
<dbReference type="InterPro" id="IPR037682">
    <property type="entry name" value="TonB_C"/>
</dbReference>
<evidence type="ECO:0000256" key="4">
    <source>
        <dbReference type="ARBA" id="ARBA00022475"/>
    </source>
</evidence>
<name>A0ABU3THP7_9BACT</name>
<dbReference type="SUPFAM" id="SSF74653">
    <property type="entry name" value="TolA/TonB C-terminal domain"/>
    <property type="match status" value="1"/>
</dbReference>
<proteinExistence type="inferred from homology"/>
<evidence type="ECO:0000256" key="5">
    <source>
        <dbReference type="ARBA" id="ARBA00022519"/>
    </source>
</evidence>
<keyword evidence="3" id="KW-0813">Transport</keyword>